<dbReference type="InParanoid" id="A0A369J8T9"/>
<dbReference type="Pfam" id="PF02602">
    <property type="entry name" value="HEM4"/>
    <property type="match status" value="1"/>
</dbReference>
<dbReference type="Gene3D" id="3.40.50.10090">
    <property type="match status" value="2"/>
</dbReference>
<accession>A0A369J8T9</accession>
<dbReference type="UniPathway" id="UPA00251">
    <property type="reaction ID" value="UER00320"/>
</dbReference>
<dbReference type="AlphaFoldDB" id="A0A369J8T9"/>
<dbReference type="GO" id="GO:0005829">
    <property type="term" value="C:cytosol"/>
    <property type="evidence" value="ECO:0007669"/>
    <property type="project" value="TreeGrafter"/>
</dbReference>
<keyword evidence="3" id="KW-1185">Reference proteome</keyword>
<dbReference type="PANTHER" id="PTHR12390:SF0">
    <property type="entry name" value="UROPORPHYRINOGEN-III SYNTHASE"/>
    <property type="match status" value="1"/>
</dbReference>
<reference evidence="2" key="1">
    <citation type="submission" date="2018-04" db="EMBL/GenBank/DDBJ databases">
        <title>Whole genome sequencing of Hypsizygus marmoreus.</title>
        <authorList>
            <person name="Choi I.-G."/>
            <person name="Min B."/>
            <person name="Kim J.-G."/>
            <person name="Kim S."/>
            <person name="Oh Y.-L."/>
            <person name="Kong W.-S."/>
            <person name="Park H."/>
            <person name="Jeong J."/>
            <person name="Song E.-S."/>
        </authorList>
    </citation>
    <scope>NUCLEOTIDE SEQUENCE [LARGE SCALE GENOMIC DNA]</scope>
    <source>
        <strain evidence="2">51987-8</strain>
    </source>
</reference>
<organism evidence="2 3">
    <name type="scientific">Hypsizygus marmoreus</name>
    <name type="common">White beech mushroom</name>
    <name type="synonym">Agaricus marmoreus</name>
    <dbReference type="NCBI Taxonomy" id="39966"/>
    <lineage>
        <taxon>Eukaryota</taxon>
        <taxon>Fungi</taxon>
        <taxon>Dikarya</taxon>
        <taxon>Basidiomycota</taxon>
        <taxon>Agaricomycotina</taxon>
        <taxon>Agaricomycetes</taxon>
        <taxon>Agaricomycetidae</taxon>
        <taxon>Agaricales</taxon>
        <taxon>Tricholomatineae</taxon>
        <taxon>Lyophyllaceae</taxon>
        <taxon>Hypsizygus</taxon>
    </lineage>
</organism>
<dbReference type="GO" id="GO:0004852">
    <property type="term" value="F:uroporphyrinogen-III synthase activity"/>
    <property type="evidence" value="ECO:0007669"/>
    <property type="project" value="InterPro"/>
</dbReference>
<protein>
    <submittedName>
        <fullName evidence="2">Uroporphyrinogen-III synthase</fullName>
    </submittedName>
</protein>
<dbReference type="GO" id="GO:0006780">
    <property type="term" value="P:uroporphyrinogen III biosynthetic process"/>
    <property type="evidence" value="ECO:0007669"/>
    <property type="project" value="InterPro"/>
</dbReference>
<dbReference type="SUPFAM" id="SSF69618">
    <property type="entry name" value="HemD-like"/>
    <property type="match status" value="1"/>
</dbReference>
<dbReference type="STRING" id="39966.A0A369J8T9"/>
<comment type="caution">
    <text evidence="2">The sequence shown here is derived from an EMBL/GenBank/DDBJ whole genome shotgun (WGS) entry which is preliminary data.</text>
</comment>
<dbReference type="EMBL" id="LUEZ02000110">
    <property type="protein sequence ID" value="RDB17610.1"/>
    <property type="molecule type" value="Genomic_DNA"/>
</dbReference>
<dbReference type="OrthoDB" id="5595751at2759"/>
<name>A0A369J8T9_HYPMA</name>
<feature type="domain" description="Tetrapyrrole biosynthesis uroporphyrinogen III synthase" evidence="1">
    <location>
        <begin position="18"/>
        <end position="271"/>
    </location>
</feature>
<dbReference type="CDD" id="cd06578">
    <property type="entry name" value="HemD"/>
    <property type="match status" value="1"/>
</dbReference>
<dbReference type="Proteomes" id="UP000076154">
    <property type="component" value="Unassembled WGS sequence"/>
</dbReference>
<dbReference type="FunCoup" id="A0A369J8T9">
    <property type="interactions" value="280"/>
</dbReference>
<dbReference type="PANTHER" id="PTHR12390">
    <property type="entry name" value="UROPORPHYRINOGEN III SYNTHASE"/>
    <property type="match status" value="1"/>
</dbReference>
<evidence type="ECO:0000313" key="3">
    <source>
        <dbReference type="Proteomes" id="UP000076154"/>
    </source>
</evidence>
<dbReference type="InterPro" id="IPR003754">
    <property type="entry name" value="4pyrrol_synth_uPrphyn_synth"/>
</dbReference>
<evidence type="ECO:0000259" key="1">
    <source>
        <dbReference type="Pfam" id="PF02602"/>
    </source>
</evidence>
<dbReference type="InterPro" id="IPR039793">
    <property type="entry name" value="UROS/Hem4"/>
</dbReference>
<dbReference type="InterPro" id="IPR036108">
    <property type="entry name" value="4pyrrol_syn_uPrphyn_synt_sf"/>
</dbReference>
<dbReference type="GO" id="GO:0006782">
    <property type="term" value="P:protoporphyrinogen IX biosynthetic process"/>
    <property type="evidence" value="ECO:0007669"/>
    <property type="project" value="UniProtKB-UniPathway"/>
</dbReference>
<proteinExistence type="predicted"/>
<gene>
    <name evidence="2" type="primary">Uros</name>
    <name evidence="2" type="ORF">Hypma_001102</name>
</gene>
<sequence length="282" mass="29896">MASNVLLLRAPTQGQDDRYESTFIEAGCHAISVPVLETVSTNLLDLKTIITAGPAAAGFEGVVITSARACEAWKSVVGELVGSVEAAVDTWSTTPFYVVGPGTASALASIQETYEHTPYTPYIVRGESSGTSERLARFICSQPQSDVPKKVLYLTGDKNKDTVPTILGEAGIKVIPLKVYETRGSQTFESDLEGVLKGVSNDVKPWWIVHFAPSAAGFVTPILKKHFTFSDSGPQSARIAAIGPVTASFLRDELNIPVDVVSPSPTPQDLLAVVAAYDAAAV</sequence>
<evidence type="ECO:0000313" key="2">
    <source>
        <dbReference type="EMBL" id="RDB17610.1"/>
    </source>
</evidence>